<proteinExistence type="predicted"/>
<dbReference type="EMBL" id="JACCFW010000004">
    <property type="protein sequence ID" value="NYJ76581.1"/>
    <property type="molecule type" value="Genomic_DNA"/>
</dbReference>
<sequence length="276" mass="28364">MAQGVLTVAIANEKGGVGKTTVAANLAQALGLAGVSVTLVDGDPQGSLTRITDASPLTATGALGVAQELSVSDALYATQPRQGAPVTEGTMRQVLTAAGQHWSPLVQVAPSNVDLASRADETWPGALDRWRHALAGVPSQVVLIDCAPTLGPLLVGPLRAADVVLLVTEAALGAVEALARVTRTLEGVRADRDGAPRLLGVVVSNYPARESYPAQLLAQLREQWPVLGVVPRRAVMVKAEGAGAPAAAYGAETGAIVEEFAQLAQIVTEQANKERG</sequence>
<accession>A0A853DP77</accession>
<organism evidence="2 3">
    <name type="scientific">Allobranchiibius huperziae</name>
    <dbReference type="NCBI Taxonomy" id="1874116"/>
    <lineage>
        <taxon>Bacteria</taxon>
        <taxon>Bacillati</taxon>
        <taxon>Actinomycetota</taxon>
        <taxon>Actinomycetes</taxon>
        <taxon>Micrococcales</taxon>
        <taxon>Dermacoccaceae</taxon>
        <taxon>Allobranchiibius</taxon>
    </lineage>
</organism>
<dbReference type="Proteomes" id="UP000571817">
    <property type="component" value="Unassembled WGS sequence"/>
</dbReference>
<name>A0A853DP77_9MICO</name>
<evidence type="ECO:0000313" key="2">
    <source>
        <dbReference type="EMBL" id="NYJ76581.1"/>
    </source>
</evidence>
<dbReference type="RefSeq" id="WP_179483974.1">
    <property type="nucleotide sequence ID" value="NZ_JACCFW010000004.1"/>
</dbReference>
<dbReference type="InterPro" id="IPR050678">
    <property type="entry name" value="DNA_Partitioning_ATPase"/>
</dbReference>
<comment type="caution">
    <text evidence="2">The sequence shown here is derived from an EMBL/GenBank/DDBJ whole genome shotgun (WGS) entry which is preliminary data.</text>
</comment>
<dbReference type="InterPro" id="IPR027417">
    <property type="entry name" value="P-loop_NTPase"/>
</dbReference>
<dbReference type="Gene3D" id="3.40.50.300">
    <property type="entry name" value="P-loop containing nucleotide triphosphate hydrolases"/>
    <property type="match status" value="1"/>
</dbReference>
<evidence type="ECO:0000259" key="1">
    <source>
        <dbReference type="Pfam" id="PF01656"/>
    </source>
</evidence>
<gene>
    <name evidence="2" type="ORF">HNR15_003599</name>
</gene>
<dbReference type="AlphaFoldDB" id="A0A853DP77"/>
<keyword evidence="3" id="KW-1185">Reference proteome</keyword>
<feature type="domain" description="CobQ/CobB/MinD/ParA nucleotide binding" evidence="1">
    <location>
        <begin position="8"/>
        <end position="243"/>
    </location>
</feature>
<dbReference type="PANTHER" id="PTHR13696:SF99">
    <property type="entry name" value="COBYRINIC ACID AC-DIAMIDE SYNTHASE"/>
    <property type="match status" value="1"/>
</dbReference>
<dbReference type="CDD" id="cd02042">
    <property type="entry name" value="ParAB_family"/>
    <property type="match status" value="1"/>
</dbReference>
<dbReference type="InterPro" id="IPR002586">
    <property type="entry name" value="CobQ/CobB/MinD/ParA_Nub-bd_dom"/>
</dbReference>
<evidence type="ECO:0000313" key="3">
    <source>
        <dbReference type="Proteomes" id="UP000571817"/>
    </source>
</evidence>
<dbReference type="Pfam" id="PF01656">
    <property type="entry name" value="CbiA"/>
    <property type="match status" value="1"/>
</dbReference>
<dbReference type="SUPFAM" id="SSF52540">
    <property type="entry name" value="P-loop containing nucleoside triphosphate hydrolases"/>
    <property type="match status" value="1"/>
</dbReference>
<dbReference type="PANTHER" id="PTHR13696">
    <property type="entry name" value="P-LOOP CONTAINING NUCLEOSIDE TRIPHOSPHATE HYDROLASE"/>
    <property type="match status" value="1"/>
</dbReference>
<reference evidence="2 3" key="1">
    <citation type="submission" date="2020-07" db="EMBL/GenBank/DDBJ databases">
        <title>Sequencing the genomes of 1000 actinobacteria strains.</title>
        <authorList>
            <person name="Klenk H.-P."/>
        </authorList>
    </citation>
    <scope>NUCLEOTIDE SEQUENCE [LARGE SCALE GENOMIC DNA]</scope>
    <source>
        <strain evidence="2 3">DSM 29531</strain>
    </source>
</reference>
<protein>
    <submittedName>
        <fullName evidence="2">Chromosome partitioning protein</fullName>
    </submittedName>
</protein>